<evidence type="ECO:0000256" key="7">
    <source>
        <dbReference type="ARBA" id="ARBA00022989"/>
    </source>
</evidence>
<evidence type="ECO:0000259" key="11">
    <source>
        <dbReference type="PROSITE" id="PS50901"/>
    </source>
</evidence>
<dbReference type="PANTHER" id="PTHR22683:SF1">
    <property type="entry name" value="TYPE VII SECRETION SYSTEM PROTEIN ESSC"/>
    <property type="match status" value="1"/>
</dbReference>
<evidence type="ECO:0000256" key="9">
    <source>
        <dbReference type="PROSITE-ProRule" id="PRU00289"/>
    </source>
</evidence>
<feature type="binding site" evidence="9">
    <location>
        <begin position="832"/>
        <end position="839"/>
    </location>
    <ligand>
        <name>ATP</name>
        <dbReference type="ChEBI" id="CHEBI:30616"/>
    </ligand>
</feature>
<dbReference type="InterPro" id="IPR003593">
    <property type="entry name" value="AAA+_ATPase"/>
</dbReference>
<keyword evidence="8 10" id="KW-0472">Membrane</keyword>
<dbReference type="PANTHER" id="PTHR22683">
    <property type="entry name" value="SPORULATION PROTEIN RELATED"/>
    <property type="match status" value="1"/>
</dbReference>
<dbReference type="RefSeq" id="WP_168102856.1">
    <property type="nucleotide sequence ID" value="NZ_JAATEN010000013.1"/>
</dbReference>
<evidence type="ECO:0000256" key="4">
    <source>
        <dbReference type="ARBA" id="ARBA00022737"/>
    </source>
</evidence>
<keyword evidence="13" id="KW-1185">Reference proteome</keyword>
<evidence type="ECO:0000256" key="6">
    <source>
        <dbReference type="ARBA" id="ARBA00022840"/>
    </source>
</evidence>
<feature type="transmembrane region" description="Helical" evidence="10">
    <location>
        <begin position="38"/>
        <end position="58"/>
    </location>
</feature>
<dbReference type="Gene3D" id="3.40.50.300">
    <property type="entry name" value="P-loop containing nucleotide triphosphate hydrolases"/>
    <property type="match status" value="4"/>
</dbReference>
<dbReference type="InterPro" id="IPR023837">
    <property type="entry name" value="EccCb-like_Actinobacteria"/>
</dbReference>
<feature type="binding site" evidence="9">
    <location>
        <begin position="1120"/>
        <end position="1127"/>
    </location>
    <ligand>
        <name>ATP</name>
        <dbReference type="ChEBI" id="CHEBI:30616"/>
    </ligand>
</feature>
<dbReference type="InterPro" id="IPR050206">
    <property type="entry name" value="FtsK/SpoIIIE/SftA"/>
</dbReference>
<accession>A0ABX1BX38</accession>
<keyword evidence="3 10" id="KW-0812">Transmembrane</keyword>
<comment type="subcellular location">
    <subcellularLocation>
        <location evidence="1">Cell membrane</location>
        <topology evidence="1">Multi-pass membrane protein</topology>
    </subcellularLocation>
</comment>
<dbReference type="SMART" id="SM00382">
    <property type="entry name" value="AAA"/>
    <property type="match status" value="3"/>
</dbReference>
<comment type="caution">
    <text evidence="12">The sequence shown here is derived from an EMBL/GenBank/DDBJ whole genome shotgun (WGS) entry which is preliminary data.</text>
</comment>
<protein>
    <submittedName>
        <fullName evidence="12">Type VII secretion protein EccCa</fullName>
    </submittedName>
</protein>
<dbReference type="EMBL" id="JAATEN010000013">
    <property type="protein sequence ID" value="NJQ02220.1"/>
    <property type="molecule type" value="Genomic_DNA"/>
</dbReference>
<dbReference type="NCBIfam" id="TIGR03924">
    <property type="entry name" value="T7SS_EccC_a"/>
    <property type="match status" value="1"/>
</dbReference>
<dbReference type="Pfam" id="PF01580">
    <property type="entry name" value="FtsK_SpoIIIE"/>
    <property type="match status" value="3"/>
</dbReference>
<feature type="domain" description="FtsK" evidence="11">
    <location>
        <begin position="1103"/>
        <end position="1286"/>
    </location>
</feature>
<dbReference type="Proteomes" id="UP000695264">
    <property type="component" value="Unassembled WGS sequence"/>
</dbReference>
<dbReference type="InterPro" id="IPR002543">
    <property type="entry name" value="FtsK_dom"/>
</dbReference>
<dbReference type="PROSITE" id="PS50901">
    <property type="entry name" value="FTSK"/>
    <property type="match status" value="3"/>
</dbReference>
<keyword evidence="6 9" id="KW-0067">ATP-binding</keyword>
<gene>
    <name evidence="12" type="primary">eccCa</name>
    <name evidence="12" type="ORF">HCK00_17150</name>
</gene>
<evidence type="ECO:0000256" key="8">
    <source>
        <dbReference type="ARBA" id="ARBA00023136"/>
    </source>
</evidence>
<evidence type="ECO:0000256" key="1">
    <source>
        <dbReference type="ARBA" id="ARBA00004651"/>
    </source>
</evidence>
<evidence type="ECO:0000256" key="2">
    <source>
        <dbReference type="ARBA" id="ARBA00022475"/>
    </source>
</evidence>
<keyword evidence="4" id="KW-0677">Repeat</keyword>
<dbReference type="NCBIfam" id="TIGR03925">
    <property type="entry name" value="T7SS_EccC_b"/>
    <property type="match status" value="1"/>
</dbReference>
<organism evidence="12 13">
    <name type="scientific">Streptomyces zingiberis</name>
    <dbReference type="NCBI Taxonomy" id="2053010"/>
    <lineage>
        <taxon>Bacteria</taxon>
        <taxon>Bacillati</taxon>
        <taxon>Actinomycetota</taxon>
        <taxon>Actinomycetes</taxon>
        <taxon>Kitasatosporales</taxon>
        <taxon>Streptomycetaceae</taxon>
        <taxon>Streptomyces</taxon>
    </lineage>
</organism>
<feature type="domain" description="FtsK" evidence="11">
    <location>
        <begin position="450"/>
        <end position="650"/>
    </location>
</feature>
<dbReference type="InterPro" id="IPR023836">
    <property type="entry name" value="EccCa-like_Actinobacteria"/>
</dbReference>
<name>A0ABX1BX38_9ACTN</name>
<sequence>MSQIVVKRPPRVLPPEVPDEHVQLQPAPELPRGQQEGALMQLLPMLGMGGSVVFFFMTPNPIMRIMGMVMIASTLAMAIAMLVRYRRGTQGQLADLRRDYLKYLHQTRRTVLRTARLQRDAQFYLHPAPEQLWALVAEGSRVWERRVADGDFGQVRVGLGSQQLATPLVAPETAPVDELEPLTAGAMRGFLATHSTLDGLPIALSLRAFYRLTVGGDEESMRSAARAMIASLAALHSPEDLVVAVATGREQAAEWEWAKWLPHVQLPGPGDGAGSRRLITRDTQDLQDLLAPHLEGRPRFQGGGQPVLDRPHVVVVLDGRSVLPGSALAAAEGMQGVTLVELVPGEQGGVRGDLSVTVRPGSLRLESAHGMVYEGGPDRLSREAAEALARQLAPLRVATGGDDEEPLLANLEFTDLLNLGDASSVDVSRTWRPRSQSERLRVPIGLGEDGTPVMLDLKEAAQEGMGPHGLCVGATGSGKSELLRTLVLGLAVTHSSETLNFVLADFKGGATFAGMSQMPHVAAVITNLADDLTLVDRMGDSIRGELNRRQEMLRDAGNYANIHDYEKARAAGAPLQPIPSLVLVIDEFSELLTAKPDFIEMFVQIGRIGRSLGVHLLLASQRLEEGRLRGLETYLSYRVGLRTFSAAESRAALGVPDAYHLPNVPGSGYLKYGTDEMVRFKAAYVSGVYRAPSQRSTLASGPRPVDRRPALFTAAPVPVRYVEPAERAQVPEQRSAEDDALADTVLDVIVRRLEGRGAEAHQVWLPPLDNPPALDELLPGLAPVPGRGLTQPGFEGGRLVVPVGVVDKPFEQRRDTLFRDFSGAQGHMQIVGGPQSGKSTLLRALISGFALTHTPQEVQFYGLDFGGGGLSSVAKLPHVGGVASRLDPERVRRTVAEVYGILARREEYFRSAGIDSVATFRRMRARGQISVTDQPWGDVFLVIDGWGNFRSDYEGLEHAVVDIAARGLGYGIHVVITASRSMEVRANLKDHLMNRLELRLGDTMDSELDRKAAANVPTGVPGRGLTPEKLHFMAAVPRIDGISSDSDLSEATAAMAQEIGRHWTAPGAPGVRLLPRELPAGQLPPGSAQPRRGVAIGIDENNLEPVFVDFDRDPFLLVFGESESGKSNLLRLLIKQLTERYDGNSCKILVVDNRRALLDVTPATHLAEYVPMSNAMDHHVDALVDLMNRRTPSADVTARQLRDRSWWSGPSVHVVVDDYDLVSTSVGNPLAKLTELLPFARDVGVRFIIARSSAGASRAAYESFMQRMMELGAQGVLLSGDPQEGDVLGGVRMRPMPPGRGIFVSRQRGNPLVQTGLVSEETDR</sequence>
<dbReference type="SUPFAM" id="SSF52540">
    <property type="entry name" value="P-loop containing nucleoside triphosphate hydrolases"/>
    <property type="match status" value="3"/>
</dbReference>
<evidence type="ECO:0000313" key="12">
    <source>
        <dbReference type="EMBL" id="NJQ02220.1"/>
    </source>
</evidence>
<proteinExistence type="predicted"/>
<keyword evidence="7 10" id="KW-1133">Transmembrane helix</keyword>
<feature type="binding site" evidence="9">
    <location>
        <begin position="473"/>
        <end position="480"/>
    </location>
    <ligand>
        <name>ATP</name>
        <dbReference type="ChEBI" id="CHEBI:30616"/>
    </ligand>
</feature>
<evidence type="ECO:0000313" key="13">
    <source>
        <dbReference type="Proteomes" id="UP000695264"/>
    </source>
</evidence>
<dbReference type="InterPro" id="IPR027417">
    <property type="entry name" value="P-loop_NTPase"/>
</dbReference>
<evidence type="ECO:0000256" key="3">
    <source>
        <dbReference type="ARBA" id="ARBA00022692"/>
    </source>
</evidence>
<feature type="domain" description="FtsK" evidence="11">
    <location>
        <begin position="813"/>
        <end position="1007"/>
    </location>
</feature>
<keyword evidence="2" id="KW-1003">Cell membrane</keyword>
<reference evidence="12 13" key="1">
    <citation type="submission" date="2020-03" db="EMBL/GenBank/DDBJ databases">
        <title>WGS of actinomycetes isolated from Thailand.</title>
        <authorList>
            <person name="Thawai C."/>
        </authorList>
    </citation>
    <scope>NUCLEOTIDE SEQUENCE [LARGE SCALE GENOMIC DNA]</scope>
    <source>
        <strain evidence="12 13">PLAI 1-29</strain>
    </source>
</reference>
<keyword evidence="5 9" id="KW-0547">Nucleotide-binding</keyword>
<feature type="transmembrane region" description="Helical" evidence="10">
    <location>
        <begin position="65"/>
        <end position="83"/>
    </location>
</feature>
<evidence type="ECO:0000256" key="10">
    <source>
        <dbReference type="SAM" id="Phobius"/>
    </source>
</evidence>
<evidence type="ECO:0000256" key="5">
    <source>
        <dbReference type="ARBA" id="ARBA00022741"/>
    </source>
</evidence>